<keyword evidence="2 7" id="KW-0560">Oxidoreductase</keyword>
<keyword evidence="8" id="KW-0812">Transmembrane</keyword>
<evidence type="ECO:0000313" key="11">
    <source>
        <dbReference type="Proteomes" id="UP000198855"/>
    </source>
</evidence>
<evidence type="ECO:0000256" key="7">
    <source>
        <dbReference type="HAMAP-Rule" id="MF_01401"/>
    </source>
</evidence>
<comment type="catalytic activity">
    <reaction evidence="4 7">
        <text>L-methionyl-[protein] + [thioredoxin]-disulfide + H2O = L-methionyl-(S)-S-oxide-[protein] + [thioredoxin]-dithiol</text>
        <dbReference type="Rhea" id="RHEA:14217"/>
        <dbReference type="Rhea" id="RHEA-COMP:10698"/>
        <dbReference type="Rhea" id="RHEA-COMP:10700"/>
        <dbReference type="Rhea" id="RHEA-COMP:12313"/>
        <dbReference type="Rhea" id="RHEA-COMP:12315"/>
        <dbReference type="ChEBI" id="CHEBI:15377"/>
        <dbReference type="ChEBI" id="CHEBI:16044"/>
        <dbReference type="ChEBI" id="CHEBI:29950"/>
        <dbReference type="ChEBI" id="CHEBI:44120"/>
        <dbReference type="ChEBI" id="CHEBI:50058"/>
        <dbReference type="EC" id="1.8.4.11"/>
    </reaction>
</comment>
<dbReference type="Pfam" id="PF01641">
    <property type="entry name" value="SelR"/>
    <property type="match status" value="1"/>
</dbReference>
<dbReference type="NCBIfam" id="TIGR00401">
    <property type="entry name" value="msrA"/>
    <property type="match status" value="1"/>
</dbReference>
<evidence type="ECO:0000256" key="4">
    <source>
        <dbReference type="ARBA" id="ARBA00047806"/>
    </source>
</evidence>
<keyword evidence="11" id="KW-1185">Reference proteome</keyword>
<dbReference type="PANTHER" id="PTHR43774">
    <property type="entry name" value="PEPTIDE METHIONINE SULFOXIDE REDUCTASE"/>
    <property type="match status" value="1"/>
</dbReference>
<dbReference type="HAMAP" id="MF_01401">
    <property type="entry name" value="MsrA"/>
    <property type="match status" value="1"/>
</dbReference>
<comment type="similarity">
    <text evidence="1 7">Belongs to the MsrA Met sulfoxide reductase family.</text>
</comment>
<dbReference type="AlphaFoldDB" id="A0A1I1VQ52"/>
<comment type="function">
    <text evidence="7">Has an important function as a repair enzyme for proteins that have been inactivated by oxidation. Catalyzes the reversible oxidation-reduction of methionine sulfoxide in proteins to methionine.</text>
</comment>
<protein>
    <recommendedName>
        <fullName evidence="7">Peptide methionine sulfoxide reductase MsrA</fullName>
        <shortName evidence="7">Protein-methionine-S-oxide reductase</shortName>
        <ecNumber evidence="7">1.8.4.11</ecNumber>
    </recommendedName>
    <alternativeName>
        <fullName evidence="7">Peptide-methionine (S)-S-oxide reductase</fullName>
        <shortName evidence="7">Peptide Met(O) reductase</shortName>
    </alternativeName>
</protein>
<dbReference type="RefSeq" id="WP_175532779.1">
    <property type="nucleotide sequence ID" value="NZ_FOMT01000001.1"/>
</dbReference>
<dbReference type="InterPro" id="IPR011057">
    <property type="entry name" value="Mss4-like_sf"/>
</dbReference>
<keyword evidence="3" id="KW-0511">Multifunctional enzyme</keyword>
<dbReference type="InterPro" id="IPR002579">
    <property type="entry name" value="Met_Sox_Rdtase_MsrB_dom"/>
</dbReference>
<evidence type="ECO:0000256" key="8">
    <source>
        <dbReference type="SAM" id="Phobius"/>
    </source>
</evidence>
<accession>A0A1I1VQ52</accession>
<dbReference type="GO" id="GO:0008113">
    <property type="term" value="F:peptide-methionine (S)-S-oxide reductase activity"/>
    <property type="evidence" value="ECO:0007669"/>
    <property type="project" value="UniProtKB-UniRule"/>
</dbReference>
<feature type="transmembrane region" description="Helical" evidence="8">
    <location>
        <begin position="7"/>
        <end position="23"/>
    </location>
</feature>
<dbReference type="Gene3D" id="2.170.150.20">
    <property type="entry name" value="Peptide methionine sulfoxide reductase"/>
    <property type="match status" value="1"/>
</dbReference>
<sequence>MNLKKRRFYLIPIAVLVVVVYFWNGSFNKATATVAEAQDIQNTIDEYSPSDTAIFAGGCFWDMEEIFEKVDGVSSVISGYTGGHAENPTYYEVGSGTTGHLESIEVHYNPNAISYEELLQVFWRNVDPTDAEGQFGDRGSQYQSAIFYKNNEQKLAAESSERELEASKRFDKPILTKITAATLFYKAESEHQDYFEKHQFGNKMSQLFSTRDEFLNNIWGKDREVKVSPKQTYMKDINKDEKLKTLTELQFNVTQNGQDETPFHNPYWDYNEEGIYVDIVSGEPLFSSQDKFNPNTGWPSFTKPLDSHNIVLTEHNGLFSEVVVKSRAADSFLGHVYKDGPAPTGLRFCINSSAMDFIPKADLEKRGYGQFASLFN</sequence>
<dbReference type="PANTHER" id="PTHR43774:SF1">
    <property type="entry name" value="PEPTIDE METHIONINE SULFOXIDE REDUCTASE MSRA 2"/>
    <property type="match status" value="1"/>
</dbReference>
<reference evidence="11" key="1">
    <citation type="submission" date="2016-10" db="EMBL/GenBank/DDBJ databases">
        <authorList>
            <person name="Varghese N."/>
            <person name="Submissions S."/>
        </authorList>
    </citation>
    <scope>NUCLEOTIDE SEQUENCE [LARGE SCALE GENOMIC DNA]</scope>
    <source>
        <strain evidence="11">CGMCC 1.10784</strain>
    </source>
</reference>
<name>A0A1I1VQ52_9BACL</name>
<dbReference type="GO" id="GO:0033743">
    <property type="term" value="F:peptide-methionine (R)-S-oxide reductase activity"/>
    <property type="evidence" value="ECO:0007669"/>
    <property type="project" value="UniProtKB-EC"/>
</dbReference>
<comment type="catalytic activity">
    <reaction evidence="6 7">
        <text>[thioredoxin]-disulfide + L-methionine + H2O = L-methionine (S)-S-oxide + [thioredoxin]-dithiol</text>
        <dbReference type="Rhea" id="RHEA:19993"/>
        <dbReference type="Rhea" id="RHEA-COMP:10698"/>
        <dbReference type="Rhea" id="RHEA-COMP:10700"/>
        <dbReference type="ChEBI" id="CHEBI:15377"/>
        <dbReference type="ChEBI" id="CHEBI:29950"/>
        <dbReference type="ChEBI" id="CHEBI:50058"/>
        <dbReference type="ChEBI" id="CHEBI:57844"/>
        <dbReference type="ChEBI" id="CHEBI:58772"/>
        <dbReference type="EC" id="1.8.4.11"/>
    </reaction>
</comment>
<dbReference type="Proteomes" id="UP000198855">
    <property type="component" value="Unassembled WGS sequence"/>
</dbReference>
<dbReference type="EC" id="1.8.4.11" evidence="7"/>
<dbReference type="Gene3D" id="3.30.1060.10">
    <property type="entry name" value="Peptide methionine sulphoxide reductase MsrA"/>
    <property type="match status" value="1"/>
</dbReference>
<gene>
    <name evidence="7" type="primary">msrA</name>
    <name evidence="10" type="ORF">SAMN05216378_1726</name>
</gene>
<dbReference type="NCBIfam" id="TIGR00357">
    <property type="entry name" value="peptide-methionine (R)-S-oxide reductase MsrB"/>
    <property type="match status" value="1"/>
</dbReference>
<keyword evidence="8" id="KW-0472">Membrane</keyword>
<feature type="active site" evidence="7">
    <location>
        <position position="59"/>
    </location>
</feature>
<dbReference type="SUPFAM" id="SSF55068">
    <property type="entry name" value="Peptide methionine sulfoxide reductase"/>
    <property type="match status" value="1"/>
</dbReference>
<dbReference type="EMBL" id="FOMT01000001">
    <property type="protein sequence ID" value="SFD84964.1"/>
    <property type="molecule type" value="Genomic_DNA"/>
</dbReference>
<evidence type="ECO:0000259" key="9">
    <source>
        <dbReference type="PROSITE" id="PS51790"/>
    </source>
</evidence>
<dbReference type="STRING" id="1045775.SAMN05216378_1726"/>
<feature type="domain" description="MsrB" evidence="9">
    <location>
        <begin position="239"/>
        <end position="360"/>
    </location>
</feature>
<organism evidence="10 11">
    <name type="scientific">Paenibacillus catalpae</name>
    <dbReference type="NCBI Taxonomy" id="1045775"/>
    <lineage>
        <taxon>Bacteria</taxon>
        <taxon>Bacillati</taxon>
        <taxon>Bacillota</taxon>
        <taxon>Bacilli</taxon>
        <taxon>Bacillales</taxon>
        <taxon>Paenibacillaceae</taxon>
        <taxon>Paenibacillus</taxon>
    </lineage>
</organism>
<keyword evidence="8" id="KW-1133">Transmembrane helix</keyword>
<evidence type="ECO:0000256" key="6">
    <source>
        <dbReference type="ARBA" id="ARBA00048782"/>
    </source>
</evidence>
<evidence type="ECO:0000256" key="1">
    <source>
        <dbReference type="ARBA" id="ARBA00005591"/>
    </source>
</evidence>
<evidence type="ECO:0000256" key="2">
    <source>
        <dbReference type="ARBA" id="ARBA00023002"/>
    </source>
</evidence>
<dbReference type="SUPFAM" id="SSF51316">
    <property type="entry name" value="Mss4-like"/>
    <property type="match status" value="1"/>
</dbReference>
<proteinExistence type="inferred from homology"/>
<evidence type="ECO:0000256" key="3">
    <source>
        <dbReference type="ARBA" id="ARBA00023268"/>
    </source>
</evidence>
<evidence type="ECO:0000256" key="5">
    <source>
        <dbReference type="ARBA" id="ARBA00048488"/>
    </source>
</evidence>
<dbReference type="PROSITE" id="PS51790">
    <property type="entry name" value="MSRB"/>
    <property type="match status" value="1"/>
</dbReference>
<evidence type="ECO:0000313" key="10">
    <source>
        <dbReference type="EMBL" id="SFD84964.1"/>
    </source>
</evidence>
<dbReference type="GO" id="GO:0033744">
    <property type="term" value="F:L-methionine:thioredoxin-disulfide S-oxidoreductase activity"/>
    <property type="evidence" value="ECO:0007669"/>
    <property type="project" value="RHEA"/>
</dbReference>
<dbReference type="InterPro" id="IPR002569">
    <property type="entry name" value="Met_Sox_Rdtase_MsrA_dom"/>
</dbReference>
<dbReference type="Pfam" id="PF01625">
    <property type="entry name" value="PMSR"/>
    <property type="match status" value="1"/>
</dbReference>
<comment type="catalytic activity">
    <reaction evidence="5">
        <text>L-methionyl-[protein] + [thioredoxin]-disulfide + H2O = L-methionyl-(R)-S-oxide-[protein] + [thioredoxin]-dithiol</text>
        <dbReference type="Rhea" id="RHEA:24164"/>
        <dbReference type="Rhea" id="RHEA-COMP:10698"/>
        <dbReference type="Rhea" id="RHEA-COMP:10700"/>
        <dbReference type="Rhea" id="RHEA-COMP:12313"/>
        <dbReference type="Rhea" id="RHEA-COMP:12314"/>
        <dbReference type="ChEBI" id="CHEBI:15377"/>
        <dbReference type="ChEBI" id="CHEBI:16044"/>
        <dbReference type="ChEBI" id="CHEBI:29950"/>
        <dbReference type="ChEBI" id="CHEBI:45764"/>
        <dbReference type="ChEBI" id="CHEBI:50058"/>
        <dbReference type="EC" id="1.8.4.12"/>
    </reaction>
</comment>
<dbReference type="InterPro" id="IPR036509">
    <property type="entry name" value="Met_Sox_Rdtase_MsrA_sf"/>
</dbReference>